<keyword evidence="1" id="KW-1133">Transmembrane helix</keyword>
<dbReference type="Proteomes" id="UP001363010">
    <property type="component" value="Unassembled WGS sequence"/>
</dbReference>
<evidence type="ECO:0000313" key="3">
    <source>
        <dbReference type="Proteomes" id="UP001363010"/>
    </source>
</evidence>
<dbReference type="EMBL" id="JBBKZV010000031">
    <property type="protein sequence ID" value="MEJ8826221.1"/>
    <property type="molecule type" value="Genomic_DNA"/>
</dbReference>
<proteinExistence type="predicted"/>
<reference evidence="2 3" key="1">
    <citation type="submission" date="2024-03" db="EMBL/GenBank/DDBJ databases">
        <title>Novel species of the genus Variovorax.</title>
        <authorList>
            <person name="Liu Q."/>
            <person name="Xin Y.-H."/>
        </authorList>
    </citation>
    <scope>NUCLEOTIDE SEQUENCE [LARGE SCALE GENOMIC DNA]</scope>
    <source>
        <strain evidence="2 3">KACC 18501</strain>
    </source>
</reference>
<sequence>MKFLLFPLAGALIGYYLSERGGVGIGAVIGALATIVFTLAGAGIGLLASLAIAGIQALTPETEKGHVRACNGEALCPGTGEWIASVDARHPQARTFNVWNRTAYVEEGQPFPDPGSLVAGVHAAEVTWRWVRPSLSEES</sequence>
<accession>A0ABU8WA76</accession>
<evidence type="ECO:0000313" key="2">
    <source>
        <dbReference type="EMBL" id="MEJ8826221.1"/>
    </source>
</evidence>
<evidence type="ECO:0000256" key="1">
    <source>
        <dbReference type="SAM" id="Phobius"/>
    </source>
</evidence>
<gene>
    <name evidence="2" type="ORF">WKW80_30075</name>
</gene>
<keyword evidence="1" id="KW-0812">Transmembrane</keyword>
<keyword evidence="3" id="KW-1185">Reference proteome</keyword>
<feature type="transmembrane region" description="Helical" evidence="1">
    <location>
        <begin position="30"/>
        <end position="55"/>
    </location>
</feature>
<keyword evidence="1" id="KW-0472">Membrane</keyword>
<name>A0ABU8WA76_9BURK</name>
<organism evidence="2 3">
    <name type="scientific">Variovorax humicola</name>
    <dbReference type="NCBI Taxonomy" id="1769758"/>
    <lineage>
        <taxon>Bacteria</taxon>
        <taxon>Pseudomonadati</taxon>
        <taxon>Pseudomonadota</taxon>
        <taxon>Betaproteobacteria</taxon>
        <taxon>Burkholderiales</taxon>
        <taxon>Comamonadaceae</taxon>
        <taxon>Variovorax</taxon>
    </lineage>
</organism>
<protein>
    <submittedName>
        <fullName evidence="2">Uncharacterized protein</fullName>
    </submittedName>
</protein>
<dbReference type="RefSeq" id="WP_340367260.1">
    <property type="nucleotide sequence ID" value="NZ_JBBKZV010000031.1"/>
</dbReference>
<comment type="caution">
    <text evidence="2">The sequence shown here is derived from an EMBL/GenBank/DDBJ whole genome shotgun (WGS) entry which is preliminary data.</text>
</comment>